<keyword evidence="1" id="KW-0812">Transmembrane</keyword>
<reference evidence="2" key="1">
    <citation type="journal article" date="2020" name="mSystems">
        <title>Genome- and Community-Level Interaction Insights into Carbon Utilization and Element Cycling Functions of Hydrothermarchaeota in Hydrothermal Sediment.</title>
        <authorList>
            <person name="Zhou Z."/>
            <person name="Liu Y."/>
            <person name="Xu W."/>
            <person name="Pan J."/>
            <person name="Luo Z.H."/>
            <person name="Li M."/>
        </authorList>
    </citation>
    <scope>NUCLEOTIDE SEQUENCE [LARGE SCALE GENOMIC DNA]</scope>
    <source>
        <strain evidence="2">HyVt-74</strain>
    </source>
</reference>
<dbReference type="Proteomes" id="UP000886110">
    <property type="component" value="Unassembled WGS sequence"/>
</dbReference>
<dbReference type="AlphaFoldDB" id="A0A7C5DD42"/>
<evidence type="ECO:0000313" key="2">
    <source>
        <dbReference type="EMBL" id="HHE04720.1"/>
    </source>
</evidence>
<feature type="transmembrane region" description="Helical" evidence="1">
    <location>
        <begin position="40"/>
        <end position="58"/>
    </location>
</feature>
<organism evidence="2">
    <name type="scientific">candidate division WOR-3 bacterium</name>
    <dbReference type="NCBI Taxonomy" id="2052148"/>
    <lineage>
        <taxon>Bacteria</taxon>
        <taxon>Bacteria division WOR-3</taxon>
    </lineage>
</organism>
<name>A0A7C5DD42_UNCW3</name>
<accession>A0A7C5DD42</accession>
<comment type="caution">
    <text evidence="2">The sequence shown here is derived from an EMBL/GenBank/DDBJ whole genome shotgun (WGS) entry which is preliminary data.</text>
</comment>
<gene>
    <name evidence="2" type="ORF">ENL19_01500</name>
</gene>
<proteinExistence type="predicted"/>
<protein>
    <submittedName>
        <fullName evidence="2">Uncharacterized protein</fullName>
    </submittedName>
</protein>
<keyword evidence="1" id="KW-1133">Transmembrane helix</keyword>
<dbReference type="EMBL" id="DRTB01000107">
    <property type="protein sequence ID" value="HHE04720.1"/>
    <property type="molecule type" value="Genomic_DNA"/>
</dbReference>
<keyword evidence="1" id="KW-0472">Membrane</keyword>
<sequence length="59" mass="6762">MIKPNFDMFLWILLAYLILESVLKIIAGLLELEKGDHYSIGDAIIGVIWLILLFAVIWC</sequence>
<evidence type="ECO:0000256" key="1">
    <source>
        <dbReference type="SAM" id="Phobius"/>
    </source>
</evidence>